<dbReference type="GeneID" id="28734614"/>
<keyword evidence="3" id="KW-1185">Reference proteome</keyword>
<protein>
    <submittedName>
        <fullName evidence="2">Uncharacterized protein</fullName>
    </submittedName>
</protein>
<feature type="compositionally biased region" description="Low complexity" evidence="1">
    <location>
        <begin position="20"/>
        <end position="33"/>
    </location>
</feature>
<feature type="compositionally biased region" description="Polar residues" evidence="1">
    <location>
        <begin position="671"/>
        <end position="688"/>
    </location>
</feature>
<feature type="compositionally biased region" description="Basic and acidic residues" evidence="1">
    <location>
        <begin position="476"/>
        <end position="490"/>
    </location>
</feature>
<feature type="compositionally biased region" description="Polar residues" evidence="1">
    <location>
        <begin position="749"/>
        <end position="760"/>
    </location>
</feature>
<feature type="compositionally biased region" description="Low complexity" evidence="1">
    <location>
        <begin position="321"/>
        <end position="330"/>
    </location>
</feature>
<dbReference type="AlphaFoldDB" id="A0A0N0NS94"/>
<feature type="compositionally biased region" description="Polar residues" evidence="1">
    <location>
        <begin position="229"/>
        <end position="248"/>
    </location>
</feature>
<feature type="compositionally biased region" description="Polar residues" evidence="1">
    <location>
        <begin position="716"/>
        <end position="738"/>
    </location>
</feature>
<accession>A0A0N0NS94</accession>
<comment type="caution">
    <text evidence="2">The sequence shown here is derived from an EMBL/GenBank/DDBJ whole genome shotgun (WGS) entry which is preliminary data.</text>
</comment>
<gene>
    <name evidence="2" type="ORF">AB675_274</name>
</gene>
<sequence>MSGGVRNLRAMFENKTGDTSNSPPSRGRSPSNSVASSHSRPVSKVRASFVAVERSGEQGQLWGLRKASDVSSMADASKENESSVVDGPPLSMSKSTPEKSPGDGLGSILKGSSFVATPSKELPNKMEFLPEKSKGPLTATTANEQKQPQTNGIGARAADAAKKIQDKAKTAVKPNPQPIETTASSDKSPKKSPKTPTSAGLKPRGGVAKIQGVADSAKKAAEGREYTKKATQTNSAQSPTTPRSPAKSSTRKDQPRAAAASAPKSPAKPTSAPKSPAKSIKAPSAATAATEASAAHNRPNKVEITKKPAVHSDRPVKLPSAATATTAAYASHHEAPKVETTKKPAHSDRPVKLPSAVTATTAASAAHERSSIDTEPKKPAPRRQSAVTGTKPRLSTLGTQASLAKKASRASLADRPKSRASLAKPDDGFLARMMRPTQASSQKTHDKVQIDSPPRGKAAAPTSTKPIPRPSLNSQAHHDRANGQKARSEKLPITPVTPTSPKQARIVHQTPGSKKIETPKNGKTATGHHHHDHVDADGDYSKPPRSPVAAKHVKPASPEKAQSSEPAKDSTSRGRAHNDHIDVAGTYAEKGPNYVDASKNIEHETVQEPVEEGASSPVNGMDTPGTTNGAEAKAQETTPLPLTEPEPLSETKGEAQIPPPRSPLAEPVTEQAVTASESKTEVPSTSTRPAEPSTEAGSTTVETPERRKPRKLGPSKKNSVSNVQFEANVPRAQSSDQQAVLPKAEVPTTGEQESETQPVSSLLGIRGND</sequence>
<evidence type="ECO:0000256" key="1">
    <source>
        <dbReference type="SAM" id="MobiDB-lite"/>
    </source>
</evidence>
<evidence type="ECO:0000313" key="2">
    <source>
        <dbReference type="EMBL" id="KPI45991.1"/>
    </source>
</evidence>
<dbReference type="Proteomes" id="UP000038010">
    <property type="component" value="Unassembled WGS sequence"/>
</dbReference>
<feature type="compositionally biased region" description="Polar residues" evidence="1">
    <location>
        <begin position="461"/>
        <end position="475"/>
    </location>
</feature>
<feature type="compositionally biased region" description="Basic and acidic residues" evidence="1">
    <location>
        <begin position="532"/>
        <end position="542"/>
    </location>
</feature>
<feature type="compositionally biased region" description="Basic and acidic residues" evidence="1">
    <location>
        <begin position="122"/>
        <end position="134"/>
    </location>
</feature>
<dbReference type="OrthoDB" id="3600083at2759"/>
<organism evidence="2 3">
    <name type="scientific">Cyphellophora attinorum</name>
    <dbReference type="NCBI Taxonomy" id="1664694"/>
    <lineage>
        <taxon>Eukaryota</taxon>
        <taxon>Fungi</taxon>
        <taxon>Dikarya</taxon>
        <taxon>Ascomycota</taxon>
        <taxon>Pezizomycotina</taxon>
        <taxon>Eurotiomycetes</taxon>
        <taxon>Chaetothyriomycetidae</taxon>
        <taxon>Chaetothyriales</taxon>
        <taxon>Cyphellophoraceae</taxon>
        <taxon>Cyphellophora</taxon>
    </lineage>
</organism>
<feature type="compositionally biased region" description="Polar residues" evidence="1">
    <location>
        <begin position="138"/>
        <end position="152"/>
    </location>
</feature>
<dbReference type="EMBL" id="LFJN01000001">
    <property type="protein sequence ID" value="KPI45991.1"/>
    <property type="molecule type" value="Genomic_DNA"/>
</dbReference>
<feature type="compositionally biased region" description="Low complexity" evidence="1">
    <location>
        <begin position="355"/>
        <end position="365"/>
    </location>
</feature>
<feature type="compositionally biased region" description="Basic and acidic residues" evidence="1">
    <location>
        <begin position="366"/>
        <end position="378"/>
    </location>
</feature>
<feature type="compositionally biased region" description="Low complexity" evidence="1">
    <location>
        <begin position="636"/>
        <end position="650"/>
    </location>
</feature>
<feature type="compositionally biased region" description="Basic and acidic residues" evidence="1">
    <location>
        <begin position="216"/>
        <end position="228"/>
    </location>
</feature>
<feature type="compositionally biased region" description="Low complexity" evidence="1">
    <location>
        <begin position="257"/>
        <end position="295"/>
    </location>
</feature>
<evidence type="ECO:0000313" key="3">
    <source>
        <dbReference type="Proteomes" id="UP000038010"/>
    </source>
</evidence>
<feature type="compositionally biased region" description="Low complexity" evidence="1">
    <location>
        <begin position="401"/>
        <end position="411"/>
    </location>
</feature>
<feature type="compositionally biased region" description="Basic and acidic residues" evidence="1">
    <location>
        <begin position="300"/>
        <end position="316"/>
    </location>
</feature>
<dbReference type="VEuPathDB" id="FungiDB:AB675_274"/>
<proteinExistence type="predicted"/>
<reference evidence="2 3" key="1">
    <citation type="submission" date="2015-06" db="EMBL/GenBank/DDBJ databases">
        <title>Draft genome of the ant-associated black yeast Phialophora attae CBS 131958.</title>
        <authorList>
            <person name="Moreno L.F."/>
            <person name="Stielow B.J."/>
            <person name="de Hoog S."/>
            <person name="Vicente V.A."/>
            <person name="Weiss V.A."/>
            <person name="de Vries M."/>
            <person name="Cruz L.M."/>
            <person name="Souza E.M."/>
        </authorList>
    </citation>
    <scope>NUCLEOTIDE SEQUENCE [LARGE SCALE GENOMIC DNA]</scope>
    <source>
        <strain evidence="2 3">CBS 131958</strain>
    </source>
</reference>
<feature type="compositionally biased region" description="Basic and acidic residues" evidence="1">
    <location>
        <begin position="159"/>
        <end position="169"/>
    </location>
</feature>
<feature type="compositionally biased region" description="Basic and acidic residues" evidence="1">
    <location>
        <begin position="331"/>
        <end position="351"/>
    </location>
</feature>
<feature type="compositionally biased region" description="Basic and acidic residues" evidence="1">
    <location>
        <begin position="566"/>
        <end position="582"/>
    </location>
</feature>
<name>A0A0N0NS94_9EURO</name>
<dbReference type="RefSeq" id="XP_018005954.1">
    <property type="nucleotide sequence ID" value="XM_018142745.1"/>
</dbReference>
<feature type="region of interest" description="Disordered" evidence="1">
    <location>
        <begin position="1"/>
        <end position="769"/>
    </location>
</feature>